<dbReference type="STRING" id="5364.A0A5C3MNG7"/>
<accession>A0A5C3MNG7</accession>
<feature type="region of interest" description="Disordered" evidence="1">
    <location>
        <begin position="91"/>
        <end position="118"/>
    </location>
</feature>
<keyword evidence="3" id="KW-1185">Reference proteome</keyword>
<evidence type="ECO:0000313" key="3">
    <source>
        <dbReference type="Proteomes" id="UP000305948"/>
    </source>
</evidence>
<feature type="compositionally biased region" description="Polar residues" evidence="1">
    <location>
        <begin position="106"/>
        <end position="118"/>
    </location>
</feature>
<dbReference type="Proteomes" id="UP000305948">
    <property type="component" value="Unassembled WGS sequence"/>
</dbReference>
<sequence>METTSDSWTGETRAAFLEALDRYPASAGYLASHDIATYSSSCNDAKQVVHVSTALAHARVIQTAINRATGISPSLQLIWQSVEPQKGDAAALKVPQHHHATKRPSPLSSLPHTASDSEVPSSLDIAISETYALPYTSDAHPSAFETLPPNFSPYLQPDDSMDTQSMSFSALSSPGLSLLGSMSLSSPNTSPPSMSRRRLASNIPALRCQVNLPPPNPSKLSLSVDTLRSPNTLDSPSPLPRHLSILRKVQPEDMVTPVDQMMHTPFEPPALKSHSASPLTLTERPGGGRRWCFGDYSNLPSPSTDYPMHSPLHSSCDSLLSPVQETTPIWPRPCLRNHAPGRPALSLSRRLSYSQAVLNTPDRASPRSGPSSLTSSGLASPLVIRTPGLTAVDIASAESPMVLPSGLRTYFD</sequence>
<gene>
    <name evidence="2" type="ORF">OE88DRAFT_1811958</name>
</gene>
<dbReference type="OrthoDB" id="2804739at2759"/>
<evidence type="ECO:0000313" key="2">
    <source>
        <dbReference type="EMBL" id="TFK46447.1"/>
    </source>
</evidence>
<proteinExistence type="predicted"/>
<organism evidence="2 3">
    <name type="scientific">Heliocybe sulcata</name>
    <dbReference type="NCBI Taxonomy" id="5364"/>
    <lineage>
        <taxon>Eukaryota</taxon>
        <taxon>Fungi</taxon>
        <taxon>Dikarya</taxon>
        <taxon>Basidiomycota</taxon>
        <taxon>Agaricomycotina</taxon>
        <taxon>Agaricomycetes</taxon>
        <taxon>Gloeophyllales</taxon>
        <taxon>Gloeophyllaceae</taxon>
        <taxon>Heliocybe</taxon>
    </lineage>
</organism>
<feature type="compositionally biased region" description="Low complexity" evidence="1">
    <location>
        <begin position="366"/>
        <end position="378"/>
    </location>
</feature>
<dbReference type="AlphaFoldDB" id="A0A5C3MNG7"/>
<name>A0A5C3MNG7_9AGAM</name>
<reference evidence="2 3" key="1">
    <citation type="journal article" date="2019" name="Nat. Ecol. Evol.">
        <title>Megaphylogeny resolves global patterns of mushroom evolution.</title>
        <authorList>
            <person name="Varga T."/>
            <person name="Krizsan K."/>
            <person name="Foldi C."/>
            <person name="Dima B."/>
            <person name="Sanchez-Garcia M."/>
            <person name="Sanchez-Ramirez S."/>
            <person name="Szollosi G.J."/>
            <person name="Szarkandi J.G."/>
            <person name="Papp V."/>
            <person name="Albert L."/>
            <person name="Andreopoulos W."/>
            <person name="Angelini C."/>
            <person name="Antonin V."/>
            <person name="Barry K.W."/>
            <person name="Bougher N.L."/>
            <person name="Buchanan P."/>
            <person name="Buyck B."/>
            <person name="Bense V."/>
            <person name="Catcheside P."/>
            <person name="Chovatia M."/>
            <person name="Cooper J."/>
            <person name="Damon W."/>
            <person name="Desjardin D."/>
            <person name="Finy P."/>
            <person name="Geml J."/>
            <person name="Haridas S."/>
            <person name="Hughes K."/>
            <person name="Justo A."/>
            <person name="Karasinski D."/>
            <person name="Kautmanova I."/>
            <person name="Kiss B."/>
            <person name="Kocsube S."/>
            <person name="Kotiranta H."/>
            <person name="LaButti K.M."/>
            <person name="Lechner B.E."/>
            <person name="Liimatainen K."/>
            <person name="Lipzen A."/>
            <person name="Lukacs Z."/>
            <person name="Mihaltcheva S."/>
            <person name="Morgado L.N."/>
            <person name="Niskanen T."/>
            <person name="Noordeloos M.E."/>
            <person name="Ohm R.A."/>
            <person name="Ortiz-Santana B."/>
            <person name="Ovrebo C."/>
            <person name="Racz N."/>
            <person name="Riley R."/>
            <person name="Savchenko A."/>
            <person name="Shiryaev A."/>
            <person name="Soop K."/>
            <person name="Spirin V."/>
            <person name="Szebenyi C."/>
            <person name="Tomsovsky M."/>
            <person name="Tulloss R.E."/>
            <person name="Uehling J."/>
            <person name="Grigoriev I.V."/>
            <person name="Vagvolgyi C."/>
            <person name="Papp T."/>
            <person name="Martin F.M."/>
            <person name="Miettinen O."/>
            <person name="Hibbett D.S."/>
            <person name="Nagy L.G."/>
        </authorList>
    </citation>
    <scope>NUCLEOTIDE SEQUENCE [LARGE SCALE GENOMIC DNA]</scope>
    <source>
        <strain evidence="2 3">OMC1185</strain>
    </source>
</reference>
<protein>
    <submittedName>
        <fullName evidence="2">Uncharacterized protein</fullName>
    </submittedName>
</protein>
<dbReference type="EMBL" id="ML213530">
    <property type="protein sequence ID" value="TFK46447.1"/>
    <property type="molecule type" value="Genomic_DNA"/>
</dbReference>
<feature type="region of interest" description="Disordered" evidence="1">
    <location>
        <begin position="359"/>
        <end position="378"/>
    </location>
</feature>
<evidence type="ECO:0000256" key="1">
    <source>
        <dbReference type="SAM" id="MobiDB-lite"/>
    </source>
</evidence>